<feature type="region of interest" description="Disordered" evidence="1">
    <location>
        <begin position="317"/>
        <end position="536"/>
    </location>
</feature>
<feature type="compositionally biased region" description="Gly residues" evidence="1">
    <location>
        <begin position="52"/>
        <end position="61"/>
    </location>
</feature>
<keyword evidence="3" id="KW-1185">Reference proteome</keyword>
<feature type="compositionally biased region" description="Polar residues" evidence="1">
    <location>
        <begin position="374"/>
        <end position="387"/>
    </location>
</feature>
<dbReference type="OrthoDB" id="3267789at2759"/>
<name>A0A0C3S7Z7_PHLG1</name>
<feature type="compositionally biased region" description="Pro residues" evidence="1">
    <location>
        <begin position="214"/>
        <end position="224"/>
    </location>
</feature>
<feature type="region of interest" description="Disordered" evidence="1">
    <location>
        <begin position="1"/>
        <end position="296"/>
    </location>
</feature>
<organism evidence="2 3">
    <name type="scientific">Phlebiopsis gigantea (strain 11061_1 CR5-6)</name>
    <name type="common">White-rot fungus</name>
    <name type="synonym">Peniophora gigantea</name>
    <dbReference type="NCBI Taxonomy" id="745531"/>
    <lineage>
        <taxon>Eukaryota</taxon>
        <taxon>Fungi</taxon>
        <taxon>Dikarya</taxon>
        <taxon>Basidiomycota</taxon>
        <taxon>Agaricomycotina</taxon>
        <taxon>Agaricomycetes</taxon>
        <taxon>Polyporales</taxon>
        <taxon>Phanerochaetaceae</taxon>
        <taxon>Phlebiopsis</taxon>
    </lineage>
</organism>
<protein>
    <submittedName>
        <fullName evidence="2">Uncharacterized protein</fullName>
    </submittedName>
</protein>
<feature type="compositionally biased region" description="Basic and acidic residues" evidence="1">
    <location>
        <begin position="461"/>
        <end position="478"/>
    </location>
</feature>
<feature type="compositionally biased region" description="Low complexity" evidence="1">
    <location>
        <begin position="67"/>
        <end position="83"/>
    </location>
</feature>
<feature type="compositionally biased region" description="Low complexity" evidence="1">
    <location>
        <begin position="27"/>
        <end position="39"/>
    </location>
</feature>
<feature type="compositionally biased region" description="Basic and acidic residues" evidence="1">
    <location>
        <begin position="85"/>
        <end position="96"/>
    </location>
</feature>
<dbReference type="STRING" id="745531.A0A0C3S7Z7"/>
<proteinExistence type="predicted"/>
<feature type="compositionally biased region" description="Basic and acidic residues" evidence="1">
    <location>
        <begin position="197"/>
        <end position="207"/>
    </location>
</feature>
<feature type="compositionally biased region" description="Low complexity" evidence="1">
    <location>
        <begin position="98"/>
        <end position="112"/>
    </location>
</feature>
<dbReference type="HOGENOM" id="CLU_034123_0_0_1"/>
<dbReference type="AlphaFoldDB" id="A0A0C3S7Z7"/>
<feature type="compositionally biased region" description="Polar residues" evidence="1">
    <location>
        <begin position="342"/>
        <end position="354"/>
    </location>
</feature>
<feature type="compositionally biased region" description="Low complexity" evidence="1">
    <location>
        <begin position="274"/>
        <end position="283"/>
    </location>
</feature>
<dbReference type="EMBL" id="KN840438">
    <property type="protein sequence ID" value="KIP12716.1"/>
    <property type="molecule type" value="Genomic_DNA"/>
</dbReference>
<feature type="compositionally biased region" description="Acidic residues" evidence="1">
    <location>
        <begin position="258"/>
        <end position="270"/>
    </location>
</feature>
<dbReference type="Proteomes" id="UP000053257">
    <property type="component" value="Unassembled WGS sequence"/>
</dbReference>
<evidence type="ECO:0000313" key="3">
    <source>
        <dbReference type="Proteomes" id="UP000053257"/>
    </source>
</evidence>
<feature type="compositionally biased region" description="Low complexity" evidence="1">
    <location>
        <begin position="355"/>
        <end position="373"/>
    </location>
</feature>
<evidence type="ECO:0000256" key="1">
    <source>
        <dbReference type="SAM" id="MobiDB-lite"/>
    </source>
</evidence>
<evidence type="ECO:0000313" key="2">
    <source>
        <dbReference type="EMBL" id="KIP12716.1"/>
    </source>
</evidence>
<feature type="compositionally biased region" description="Low complexity" evidence="1">
    <location>
        <begin position="490"/>
        <end position="502"/>
    </location>
</feature>
<accession>A0A0C3S7Z7</accession>
<sequence length="536" mass="55238">MASAAAPLPTNGGTGASMWASQPGPPRSGWSGKSSESGSGLRGKGSSRGRGGRGGGRGGRATNGRNAPSSAPQSAPSKPTASAEQHQEKPQADPPKRSSQPSSVPTVSQTQSGTPSRQSNRPRPARKGSESKGPRKEPTLTVDPSATSTSNTSSSPSVSPHTPSRRKRGGSKASLPASVPVVPDVPRKQSVSQESSAPKETKEKALPAKDIPPHLAPPPPPPPSAHFDIKHDIDALVERVRAVAMDRPHTPGSHIDWAGDEDDSLPDLDDWGVPSATTSASSQPPDPPKVADNFISPILQDTLKPLPMIDIDIPTPSIRLHEVNEDNVSGPDGGDETPRETAPSSGISFSSANARTRSGPSSTTSHSDGTSTRPSSVPSSAKNSTTVPAEFSSGEPEGPSINGRVNPSVHPGDATDSSPSPPRGLSGSIYASMSMPNGFASRPPRANFQPAHGRSQTVGRFKPEYRADSERPQREISHGRNHSTPPTGPGPARGRAAHATRPVISGDAISRLARTLGGNASPRKPKDAAPTVAGAA</sequence>
<feature type="compositionally biased region" description="Basic and acidic residues" evidence="1">
    <location>
        <begin position="127"/>
        <end position="138"/>
    </location>
</feature>
<feature type="compositionally biased region" description="Low complexity" evidence="1">
    <location>
        <begin position="144"/>
        <end position="162"/>
    </location>
</feature>
<reference evidence="2 3" key="1">
    <citation type="journal article" date="2014" name="PLoS Genet.">
        <title>Analysis of the Phlebiopsis gigantea genome, transcriptome and secretome provides insight into its pioneer colonization strategies of wood.</title>
        <authorList>
            <person name="Hori C."/>
            <person name="Ishida T."/>
            <person name="Igarashi K."/>
            <person name="Samejima M."/>
            <person name="Suzuki H."/>
            <person name="Master E."/>
            <person name="Ferreira P."/>
            <person name="Ruiz-Duenas F.J."/>
            <person name="Held B."/>
            <person name="Canessa P."/>
            <person name="Larrondo L.F."/>
            <person name="Schmoll M."/>
            <person name="Druzhinina I.S."/>
            <person name="Kubicek C.P."/>
            <person name="Gaskell J.A."/>
            <person name="Kersten P."/>
            <person name="St John F."/>
            <person name="Glasner J."/>
            <person name="Sabat G."/>
            <person name="Splinter BonDurant S."/>
            <person name="Syed K."/>
            <person name="Yadav J."/>
            <person name="Mgbeahuruike A.C."/>
            <person name="Kovalchuk A."/>
            <person name="Asiegbu F.O."/>
            <person name="Lackner G."/>
            <person name="Hoffmeister D."/>
            <person name="Rencoret J."/>
            <person name="Gutierrez A."/>
            <person name="Sun H."/>
            <person name="Lindquist E."/>
            <person name="Barry K."/>
            <person name="Riley R."/>
            <person name="Grigoriev I.V."/>
            <person name="Henrissat B."/>
            <person name="Kues U."/>
            <person name="Berka R.M."/>
            <person name="Martinez A.T."/>
            <person name="Covert S.F."/>
            <person name="Blanchette R.A."/>
            <person name="Cullen D."/>
        </authorList>
    </citation>
    <scope>NUCLEOTIDE SEQUENCE [LARGE SCALE GENOMIC DNA]</scope>
    <source>
        <strain evidence="2 3">11061_1 CR5-6</strain>
    </source>
</reference>
<feature type="compositionally biased region" description="Basic and acidic residues" evidence="1">
    <location>
        <begin position="227"/>
        <end position="249"/>
    </location>
</feature>
<gene>
    <name evidence="2" type="ORF">PHLGIDRAFT_133701</name>
</gene>